<evidence type="ECO:0000256" key="2">
    <source>
        <dbReference type="ARBA" id="ARBA00022679"/>
    </source>
</evidence>
<comment type="caution">
    <text evidence="13">The sequence shown here is derived from an EMBL/GenBank/DDBJ whole genome shotgun (WGS) entry which is preliminary data.</text>
</comment>
<evidence type="ECO:0000256" key="7">
    <source>
        <dbReference type="RuleBase" id="RU000416"/>
    </source>
</evidence>
<dbReference type="Gene3D" id="3.40.50.150">
    <property type="entry name" value="Vaccinia Virus protein VP39"/>
    <property type="match status" value="1"/>
</dbReference>
<dbReference type="PROSITE" id="PS00095">
    <property type="entry name" value="C5_MTASE_2"/>
    <property type="match status" value="1"/>
</dbReference>
<protein>
    <recommendedName>
        <fullName evidence="8">Cytosine-specific methyltransferase</fullName>
        <ecNumber evidence="8">2.1.1.37</ecNumber>
    </recommendedName>
</protein>
<evidence type="ECO:0000313" key="14">
    <source>
        <dbReference type="EMBL" id="HAE5019866.1"/>
    </source>
</evidence>
<reference evidence="13" key="3">
    <citation type="submission" date="2018-07" db="EMBL/GenBank/DDBJ databases">
        <authorList>
            <consortium name="GenomeTrakr network: Whole genome sequencing for foodborne pathogen traceback"/>
        </authorList>
    </citation>
    <scope>NUCLEOTIDE SEQUENCE</scope>
    <source>
        <strain evidence="12">CVM-N16421</strain>
        <strain evidence="13">CVM-N23807</strain>
        <strain evidence="11">VA-WGS-00561</strain>
        <strain evidence="9">WAPHL_SAL-A00429</strain>
        <strain evidence="10">WAPHL_SAL-A00454</strain>
    </source>
</reference>
<name>A0A5W0J8N5_SALHA</name>
<comment type="similarity">
    <text evidence="6 7">Belongs to the class I-like SAM-binding methyltransferase superfamily. C5-methyltransferase family.</text>
</comment>
<dbReference type="Gene3D" id="3.90.120.10">
    <property type="entry name" value="DNA Methylase, subunit A, domain 2"/>
    <property type="match status" value="1"/>
</dbReference>
<keyword evidence="1 6" id="KW-0489">Methyltransferase</keyword>
<feature type="active site" evidence="6">
    <location>
        <position position="75"/>
    </location>
</feature>
<keyword evidence="3 6" id="KW-0949">S-adenosyl-L-methionine</keyword>
<dbReference type="AlphaFoldDB" id="A0A5W0J8N5"/>
<dbReference type="EMBL" id="AAHFVH010000038">
    <property type="protein sequence ID" value="EBV6264158.1"/>
    <property type="molecule type" value="Genomic_DNA"/>
</dbReference>
<dbReference type="EMBL" id="AAHGSF010000104">
    <property type="protein sequence ID" value="EBV9032916.1"/>
    <property type="molecule type" value="Genomic_DNA"/>
</dbReference>
<dbReference type="CDD" id="cd00315">
    <property type="entry name" value="Cyt_C5_DNA_methylase"/>
    <property type="match status" value="1"/>
</dbReference>
<gene>
    <name evidence="11" type="ORF">AF666_23405</name>
    <name evidence="12" type="ORF">ALY75_24505</name>
    <name evidence="13" type="ORF">AUE46_23145</name>
    <name evidence="14" type="ORF">G4G50_004470</name>
    <name evidence="9" type="ORF">JQ05_24320</name>
    <name evidence="10" type="ORF">JQ06_23160</name>
</gene>
<dbReference type="EMBL" id="AAHGIW010000038">
    <property type="protein sequence ID" value="EBV7667796.1"/>
    <property type="molecule type" value="Genomic_DNA"/>
</dbReference>
<dbReference type="InterPro" id="IPR050750">
    <property type="entry name" value="C5-MTase"/>
</dbReference>
<keyword evidence="2 6" id="KW-0808">Transferase</keyword>
<dbReference type="SUPFAM" id="SSF53335">
    <property type="entry name" value="S-adenosyl-L-methionine-dependent methyltransferases"/>
    <property type="match status" value="1"/>
</dbReference>
<dbReference type="PROSITE" id="PS51679">
    <property type="entry name" value="SAM_MT_C5"/>
    <property type="match status" value="1"/>
</dbReference>
<evidence type="ECO:0000256" key="5">
    <source>
        <dbReference type="ARBA" id="ARBA00047422"/>
    </source>
</evidence>
<dbReference type="GO" id="GO:0009307">
    <property type="term" value="P:DNA restriction-modification system"/>
    <property type="evidence" value="ECO:0007669"/>
    <property type="project" value="UniProtKB-KW"/>
</dbReference>
<dbReference type="InterPro" id="IPR001525">
    <property type="entry name" value="C5_MeTfrase"/>
</dbReference>
<comment type="catalytic activity">
    <reaction evidence="5 8">
        <text>a 2'-deoxycytidine in DNA + S-adenosyl-L-methionine = a 5-methyl-2'-deoxycytidine in DNA + S-adenosyl-L-homocysteine + H(+)</text>
        <dbReference type="Rhea" id="RHEA:13681"/>
        <dbReference type="Rhea" id="RHEA-COMP:11369"/>
        <dbReference type="Rhea" id="RHEA-COMP:11370"/>
        <dbReference type="ChEBI" id="CHEBI:15378"/>
        <dbReference type="ChEBI" id="CHEBI:57856"/>
        <dbReference type="ChEBI" id="CHEBI:59789"/>
        <dbReference type="ChEBI" id="CHEBI:85452"/>
        <dbReference type="ChEBI" id="CHEBI:85454"/>
        <dbReference type="EC" id="2.1.1.37"/>
    </reaction>
</comment>
<dbReference type="PANTHER" id="PTHR46098">
    <property type="entry name" value="TRNA (CYTOSINE(38)-C(5))-METHYLTRANSFERASE"/>
    <property type="match status" value="1"/>
</dbReference>
<keyword evidence="4" id="KW-0680">Restriction system</keyword>
<dbReference type="EMBL" id="AAHGJI010000042">
    <property type="protein sequence ID" value="EBV7815584.1"/>
    <property type="molecule type" value="Genomic_DNA"/>
</dbReference>
<proteinExistence type="inferred from homology"/>
<dbReference type="Pfam" id="PF00145">
    <property type="entry name" value="DNA_methylase"/>
    <property type="match status" value="1"/>
</dbReference>
<accession>A0A5W0J8N5</accession>
<dbReference type="EMBL" id="DAASDA010000122">
    <property type="protein sequence ID" value="HAE5019866.1"/>
    <property type="molecule type" value="Genomic_DNA"/>
</dbReference>
<dbReference type="PRINTS" id="PR00105">
    <property type="entry name" value="C5METTRFRASE"/>
</dbReference>
<dbReference type="InterPro" id="IPR031303">
    <property type="entry name" value="C5_meth_CS"/>
</dbReference>
<dbReference type="PROSITE" id="PS00094">
    <property type="entry name" value="C5_MTASE_1"/>
    <property type="match status" value="1"/>
</dbReference>
<dbReference type="PANTHER" id="PTHR46098:SF1">
    <property type="entry name" value="TRNA (CYTOSINE(38)-C(5))-METHYLTRANSFERASE"/>
    <property type="match status" value="1"/>
</dbReference>
<evidence type="ECO:0000313" key="12">
    <source>
        <dbReference type="EMBL" id="EBV7815584.1"/>
    </source>
</evidence>
<evidence type="ECO:0000256" key="4">
    <source>
        <dbReference type="ARBA" id="ARBA00022747"/>
    </source>
</evidence>
<dbReference type="InterPro" id="IPR018117">
    <property type="entry name" value="C5_DNA_meth_AS"/>
</dbReference>
<dbReference type="RefSeq" id="WP_001522448.1">
    <property type="nucleotide sequence ID" value="NZ_JAUKRW010000002.1"/>
</dbReference>
<evidence type="ECO:0000313" key="13">
    <source>
        <dbReference type="EMBL" id="EBV9032916.1"/>
    </source>
</evidence>
<dbReference type="NCBIfam" id="TIGR00675">
    <property type="entry name" value="dcm"/>
    <property type="match status" value="1"/>
</dbReference>
<evidence type="ECO:0000313" key="10">
    <source>
        <dbReference type="EMBL" id="EBV6264158.1"/>
    </source>
</evidence>
<evidence type="ECO:0000256" key="8">
    <source>
        <dbReference type="RuleBase" id="RU000417"/>
    </source>
</evidence>
<evidence type="ECO:0000256" key="1">
    <source>
        <dbReference type="ARBA" id="ARBA00022603"/>
    </source>
</evidence>
<dbReference type="EC" id="2.1.1.37" evidence="8"/>
<reference evidence="14" key="1">
    <citation type="journal article" date="2018" name="Genome Biol.">
        <title>SKESA: strategic k-mer extension for scrupulous assemblies.</title>
        <authorList>
            <person name="Souvorov A."/>
            <person name="Agarwala R."/>
            <person name="Lipman D.J."/>
        </authorList>
    </citation>
    <scope>NUCLEOTIDE SEQUENCE</scope>
    <source>
        <strain evidence="14">09-4288</strain>
    </source>
</reference>
<sequence length="415" mass="47172">MIKFVDLFSGTGGIRLGFEQAMKEIGLSTKCVKSSEIDKKACETYKLNFDEESYCDIHDVDIDESFDVLLAGFPCQAFSYAGKQLGFADTRGTLFFEVERIIKKNKPKLCLLENVRGLTSHDKGRTFSTILKSLHDLGYHVEYRLLNTSNFGVPQNRVRIYIIASLKKEVTLTIPNDLGAKDTHNYKPSKGGHDFYTESKVSDILEDSPDKSYDCSDWFKQRLEDIFKGDLNKVHGIRLIDTRNGNSLHSWDLGLKGECSNDEIAFMNSLIANRRKHIFGTHQDGKALSKAQIETFFKHSETTNIIKNLIKKGYLKEKNGLYNPVCGNMSFEVFKFLDPNKVSITLTASDANRLGVYHNNRLRRLTPRECARLQGYPDSYILHPKDSMAYKQLGNAVSVPVIKNIFLDIMKNNFI</sequence>
<evidence type="ECO:0000256" key="3">
    <source>
        <dbReference type="ARBA" id="ARBA00022691"/>
    </source>
</evidence>
<evidence type="ECO:0000313" key="11">
    <source>
        <dbReference type="EMBL" id="EBV7667796.1"/>
    </source>
</evidence>
<evidence type="ECO:0000256" key="6">
    <source>
        <dbReference type="PROSITE-ProRule" id="PRU01016"/>
    </source>
</evidence>
<organism evidence="13">
    <name type="scientific">Salmonella hadar</name>
    <dbReference type="NCBI Taxonomy" id="149385"/>
    <lineage>
        <taxon>Bacteria</taxon>
        <taxon>Pseudomonadati</taxon>
        <taxon>Pseudomonadota</taxon>
        <taxon>Gammaproteobacteria</taxon>
        <taxon>Enterobacterales</taxon>
        <taxon>Enterobacteriaceae</taxon>
        <taxon>Salmonella</taxon>
    </lineage>
</organism>
<dbReference type="GO" id="GO:0003886">
    <property type="term" value="F:DNA (cytosine-5-)-methyltransferase activity"/>
    <property type="evidence" value="ECO:0007669"/>
    <property type="project" value="UniProtKB-EC"/>
</dbReference>
<reference evidence="14" key="2">
    <citation type="submission" date="2018-07" db="EMBL/GenBank/DDBJ databases">
        <authorList>
            <consortium name="NCBI Pathogen Detection Project"/>
        </authorList>
    </citation>
    <scope>NUCLEOTIDE SEQUENCE</scope>
    <source>
        <strain evidence="14">09-4288</strain>
    </source>
</reference>
<evidence type="ECO:0000313" key="9">
    <source>
        <dbReference type="EMBL" id="EBV6245842.1"/>
    </source>
</evidence>
<dbReference type="EMBL" id="AAHFVA010000031">
    <property type="protein sequence ID" value="EBV6245842.1"/>
    <property type="molecule type" value="Genomic_DNA"/>
</dbReference>
<dbReference type="InterPro" id="IPR029063">
    <property type="entry name" value="SAM-dependent_MTases_sf"/>
</dbReference>
<dbReference type="GO" id="GO:0032259">
    <property type="term" value="P:methylation"/>
    <property type="evidence" value="ECO:0007669"/>
    <property type="project" value="UniProtKB-KW"/>
</dbReference>